<dbReference type="AlphaFoldDB" id="A0A5C3FJY1"/>
<accession>A0A5C3FJY1</accession>
<dbReference type="GO" id="GO:0006351">
    <property type="term" value="P:DNA-templated transcription"/>
    <property type="evidence" value="ECO:0007669"/>
    <property type="project" value="InterPro"/>
</dbReference>
<sequence length="364" mass="39437">MQIYLAVAVGAEGKSISAQPLITYAKSMLGHVAGLQSPSAVKAVALLSVALKQTDEVMSAWHVLGMAVRAALSIEIDARTWNTLYTLDKLMAFELGRPSNIDERHDERLGEICHDHPSGVITNLARLLSDVGRRCLAVSQLEEKESDVDTVADVILNKVRTTGESCQSLLRWADQVPFGLRPTNDLLSDSGQEWPCRYISAHYYSALLLLTRNSLLINAEAREIAVELVASDAAWKGIIRNGATIAANAARRMLRLELEDVGAHLSAILVLALFIATQPSSRLAASDIKLIESASQALVASNPIDSQLACTLAAVNSLVDPDHAMSPAPAAQPYSDPLLASNWSELGWDWDMSIFDPLFTQESQ</sequence>
<dbReference type="InterPro" id="IPR007219">
    <property type="entry name" value="XnlR_reg_dom"/>
</dbReference>
<dbReference type="PANTHER" id="PTHR46910:SF33">
    <property type="entry name" value="ZN(II)2CYS6 TRANSCRIPTION FACTOR (EUROFUNG)"/>
    <property type="match status" value="1"/>
</dbReference>
<evidence type="ECO:0000256" key="1">
    <source>
        <dbReference type="ARBA" id="ARBA00023242"/>
    </source>
</evidence>
<protein>
    <recommendedName>
        <fullName evidence="2">Xylanolytic transcriptional activator regulatory domain-containing protein</fullName>
    </recommendedName>
</protein>
<dbReference type="GO" id="GO:0008270">
    <property type="term" value="F:zinc ion binding"/>
    <property type="evidence" value="ECO:0007669"/>
    <property type="project" value="InterPro"/>
</dbReference>
<keyword evidence="4" id="KW-1185">Reference proteome</keyword>
<evidence type="ECO:0000313" key="3">
    <source>
        <dbReference type="EMBL" id="SPO43841.1"/>
    </source>
</evidence>
<name>A0A5C3FJY1_PSEA2</name>
<organism evidence="3 4">
    <name type="scientific">Pseudozyma antarctica</name>
    <name type="common">Yeast</name>
    <name type="synonym">Candida antarctica</name>
    <dbReference type="NCBI Taxonomy" id="84753"/>
    <lineage>
        <taxon>Eukaryota</taxon>
        <taxon>Fungi</taxon>
        <taxon>Dikarya</taxon>
        <taxon>Basidiomycota</taxon>
        <taxon>Ustilaginomycotina</taxon>
        <taxon>Ustilaginomycetes</taxon>
        <taxon>Ustilaginales</taxon>
        <taxon>Ustilaginaceae</taxon>
        <taxon>Moesziomyces</taxon>
    </lineage>
</organism>
<keyword evidence="1" id="KW-0539">Nucleus</keyword>
<dbReference type="GO" id="GO:0003700">
    <property type="term" value="F:DNA-binding transcription factor activity"/>
    <property type="evidence" value="ECO:0007669"/>
    <property type="project" value="InterPro"/>
</dbReference>
<feature type="domain" description="Xylanolytic transcriptional activator regulatory" evidence="2">
    <location>
        <begin position="60"/>
        <end position="116"/>
    </location>
</feature>
<dbReference type="Proteomes" id="UP000325008">
    <property type="component" value="Unassembled WGS sequence"/>
</dbReference>
<proteinExistence type="predicted"/>
<dbReference type="GO" id="GO:0003677">
    <property type="term" value="F:DNA binding"/>
    <property type="evidence" value="ECO:0007669"/>
    <property type="project" value="InterPro"/>
</dbReference>
<evidence type="ECO:0000259" key="2">
    <source>
        <dbReference type="SMART" id="SM00906"/>
    </source>
</evidence>
<comment type="caution">
    <text evidence="3">The sequence shown here is derived from an EMBL/GenBank/DDBJ whole genome shotgun (WGS) entry which is preliminary data.</text>
</comment>
<dbReference type="OrthoDB" id="3037908at2759"/>
<dbReference type="SMART" id="SM00906">
    <property type="entry name" value="Fungal_trans"/>
    <property type="match status" value="1"/>
</dbReference>
<dbReference type="CDD" id="cd12148">
    <property type="entry name" value="fungal_TF_MHR"/>
    <property type="match status" value="1"/>
</dbReference>
<evidence type="ECO:0000313" key="4">
    <source>
        <dbReference type="Proteomes" id="UP000325008"/>
    </source>
</evidence>
<dbReference type="PANTHER" id="PTHR46910">
    <property type="entry name" value="TRANSCRIPTION FACTOR PDR1"/>
    <property type="match status" value="1"/>
</dbReference>
<gene>
    <name evidence="3" type="ORF">PSANT_01526</name>
</gene>
<dbReference type="InterPro" id="IPR050987">
    <property type="entry name" value="AtrR-like"/>
</dbReference>
<reference evidence="3" key="1">
    <citation type="submission" date="2018-03" db="EMBL/GenBank/DDBJ databases">
        <authorList>
            <person name="Guldener U."/>
        </authorList>
    </citation>
    <scope>NUCLEOTIDE SEQUENCE [LARGE SCALE GENOMIC DNA]</scope>
    <source>
        <strain evidence="3">ATCC34888</strain>
    </source>
</reference>
<dbReference type="EMBL" id="OOIQ01000003">
    <property type="protein sequence ID" value="SPO43841.1"/>
    <property type="molecule type" value="Genomic_DNA"/>
</dbReference>